<evidence type="ECO:0000256" key="5">
    <source>
        <dbReference type="ARBA" id="ARBA00023136"/>
    </source>
</evidence>
<dbReference type="InterPro" id="IPR050250">
    <property type="entry name" value="Macrolide_Exporter_MacB"/>
</dbReference>
<feature type="transmembrane region" description="Helical" evidence="7">
    <location>
        <begin position="279"/>
        <end position="302"/>
    </location>
</feature>
<keyword evidence="3 7" id="KW-0812">Transmembrane</keyword>
<feature type="domain" description="ABC3 transporter permease C-terminal" evidence="8">
    <location>
        <begin position="286"/>
        <end position="399"/>
    </location>
</feature>
<keyword evidence="5 7" id="KW-0472">Membrane</keyword>
<evidence type="ECO:0000256" key="7">
    <source>
        <dbReference type="SAM" id="Phobius"/>
    </source>
</evidence>
<name>A0A1G7S8F5_9BACT</name>
<feature type="transmembrane region" description="Helical" evidence="7">
    <location>
        <begin position="367"/>
        <end position="389"/>
    </location>
</feature>
<evidence type="ECO:0000256" key="2">
    <source>
        <dbReference type="ARBA" id="ARBA00022475"/>
    </source>
</evidence>
<organism evidence="10 11">
    <name type="scientific">Prevotella communis</name>
    <dbReference type="NCBI Taxonomy" id="2913614"/>
    <lineage>
        <taxon>Bacteria</taxon>
        <taxon>Pseudomonadati</taxon>
        <taxon>Bacteroidota</taxon>
        <taxon>Bacteroidia</taxon>
        <taxon>Bacteroidales</taxon>
        <taxon>Prevotellaceae</taxon>
        <taxon>Prevotella</taxon>
    </lineage>
</organism>
<comment type="similarity">
    <text evidence="6">Belongs to the ABC-4 integral membrane protein family.</text>
</comment>
<protein>
    <submittedName>
        <fullName evidence="10">Putative ABC transport system permease protein</fullName>
    </submittedName>
</protein>
<evidence type="ECO:0000313" key="11">
    <source>
        <dbReference type="Proteomes" id="UP000198779"/>
    </source>
</evidence>
<evidence type="ECO:0000259" key="8">
    <source>
        <dbReference type="Pfam" id="PF02687"/>
    </source>
</evidence>
<reference evidence="11" key="1">
    <citation type="submission" date="2016-10" db="EMBL/GenBank/DDBJ databases">
        <authorList>
            <person name="Varghese N."/>
            <person name="Submissions S."/>
        </authorList>
    </citation>
    <scope>NUCLEOTIDE SEQUENCE [LARGE SCALE GENOMIC DNA]</scope>
    <source>
        <strain evidence="11">BP1-148</strain>
    </source>
</reference>
<dbReference type="Proteomes" id="UP000198779">
    <property type="component" value="Unassembled WGS sequence"/>
</dbReference>
<evidence type="ECO:0000256" key="6">
    <source>
        <dbReference type="ARBA" id="ARBA00038076"/>
    </source>
</evidence>
<dbReference type="InterPro" id="IPR025857">
    <property type="entry name" value="MacB_PCD"/>
</dbReference>
<evidence type="ECO:0000259" key="9">
    <source>
        <dbReference type="Pfam" id="PF12704"/>
    </source>
</evidence>
<keyword evidence="4 7" id="KW-1133">Transmembrane helix</keyword>
<evidence type="ECO:0000256" key="3">
    <source>
        <dbReference type="ARBA" id="ARBA00022692"/>
    </source>
</evidence>
<dbReference type="STRING" id="645274.SAMN04487901_101212"/>
<evidence type="ECO:0000256" key="1">
    <source>
        <dbReference type="ARBA" id="ARBA00004651"/>
    </source>
</evidence>
<sequence length="406" mass="43984">MNLYNLFKISIRAVGNNKMRSFLSMLGIIIGVAAVIIMMSIGQGSKESIRSELSTMGTNLLTIRPGADMRGGVRQDPSAMQTLKMADYQRIIREKKFVTKVSPEVTASGQVVYGNNNTTTTIYGESTEYLDIKQWPVERGDCFTEEDINKAAKKVVVGKTIVTELFGEGADPIGKTIRFKSIPMTIVGVLKAKGYNSWGMDQDNVIIAPYTTVMKRIAAQTWFSSIVCSAITEDLSDAAIEELTQMLRDNHKLKGEAADDFTIRSQAEMMETMSTTMDMVTLILVVAAAFSLLVAGIGIMNIMLVSVTERTKEIGLRMAVGATGAVISLQFLIESVLISVTGGLLGIIVGCSASELLVPLFGMPSSVPAWSIYVSFLVCVVIGVGFGYVPAVKAARMDPIEAIRHE</sequence>
<feature type="domain" description="MacB-like periplasmic core" evidence="9">
    <location>
        <begin position="21"/>
        <end position="245"/>
    </location>
</feature>
<dbReference type="EMBL" id="FNCQ01000001">
    <property type="protein sequence ID" value="SDG18729.1"/>
    <property type="molecule type" value="Genomic_DNA"/>
</dbReference>
<evidence type="ECO:0000256" key="4">
    <source>
        <dbReference type="ARBA" id="ARBA00022989"/>
    </source>
</evidence>
<dbReference type="InterPro" id="IPR003838">
    <property type="entry name" value="ABC3_permease_C"/>
</dbReference>
<keyword evidence="2" id="KW-1003">Cell membrane</keyword>
<dbReference type="GO" id="GO:0022857">
    <property type="term" value="F:transmembrane transporter activity"/>
    <property type="evidence" value="ECO:0007669"/>
    <property type="project" value="TreeGrafter"/>
</dbReference>
<proteinExistence type="inferred from homology"/>
<dbReference type="Pfam" id="PF12704">
    <property type="entry name" value="MacB_PCD"/>
    <property type="match status" value="1"/>
</dbReference>
<dbReference type="GO" id="GO:0005886">
    <property type="term" value="C:plasma membrane"/>
    <property type="evidence" value="ECO:0007669"/>
    <property type="project" value="UniProtKB-SubCell"/>
</dbReference>
<evidence type="ECO:0000313" key="10">
    <source>
        <dbReference type="EMBL" id="SDG18729.1"/>
    </source>
</evidence>
<dbReference type="RefSeq" id="WP_091813792.1">
    <property type="nucleotide sequence ID" value="NZ_CP091791.1"/>
</dbReference>
<comment type="subcellular location">
    <subcellularLocation>
        <location evidence="1">Cell membrane</location>
        <topology evidence="1">Multi-pass membrane protein</topology>
    </subcellularLocation>
</comment>
<gene>
    <name evidence="10" type="ORF">SAMN04487901_101212</name>
</gene>
<dbReference type="Pfam" id="PF02687">
    <property type="entry name" value="FtsX"/>
    <property type="match status" value="1"/>
</dbReference>
<dbReference type="AlphaFoldDB" id="A0A1G7S8F5"/>
<dbReference type="PANTHER" id="PTHR30572:SF4">
    <property type="entry name" value="ABC TRANSPORTER PERMEASE YTRF"/>
    <property type="match status" value="1"/>
</dbReference>
<keyword evidence="11" id="KW-1185">Reference proteome</keyword>
<accession>A0A1G7S8F5</accession>
<feature type="transmembrane region" description="Helical" evidence="7">
    <location>
        <begin position="22"/>
        <end position="41"/>
    </location>
</feature>
<dbReference type="PANTHER" id="PTHR30572">
    <property type="entry name" value="MEMBRANE COMPONENT OF TRANSPORTER-RELATED"/>
    <property type="match status" value="1"/>
</dbReference>